<feature type="coiled-coil region" evidence="1">
    <location>
        <begin position="156"/>
        <end position="227"/>
    </location>
</feature>
<feature type="compositionally biased region" description="Gly residues" evidence="2">
    <location>
        <begin position="28"/>
        <end position="37"/>
    </location>
</feature>
<feature type="region of interest" description="Disordered" evidence="2">
    <location>
        <begin position="28"/>
        <end position="65"/>
    </location>
</feature>
<proteinExistence type="predicted"/>
<keyword evidence="1" id="KW-0175">Coiled coil</keyword>
<organism evidence="4 5">
    <name type="scientific">Haloarcula taiwanensis</name>
    <dbReference type="NCBI Taxonomy" id="1932004"/>
    <lineage>
        <taxon>Archaea</taxon>
        <taxon>Methanobacteriati</taxon>
        <taxon>Methanobacteriota</taxon>
        <taxon>Stenosarchaea group</taxon>
        <taxon>Halobacteria</taxon>
        <taxon>Halobacteriales</taxon>
        <taxon>Haloarculaceae</taxon>
        <taxon>Haloarcula</taxon>
    </lineage>
</organism>
<feature type="compositionally biased region" description="Acidic residues" evidence="2">
    <location>
        <begin position="328"/>
        <end position="339"/>
    </location>
</feature>
<evidence type="ECO:0000259" key="3">
    <source>
        <dbReference type="Pfam" id="PF14257"/>
    </source>
</evidence>
<evidence type="ECO:0000256" key="1">
    <source>
        <dbReference type="SAM" id="Coils"/>
    </source>
</evidence>
<dbReference type="KEGG" id="hta:BVU17_07060"/>
<accession>A0A2H4ZXU7</accession>
<gene>
    <name evidence="4" type="ORF">BVU17_07060</name>
</gene>
<feature type="region of interest" description="Disordered" evidence="2">
    <location>
        <begin position="301"/>
        <end position="339"/>
    </location>
</feature>
<sequence>MASRVRVLAVVALLLLAGCAGLGGSSDAGGPQGGGDGAQMSGGDSSSSQPVEADSGANAADSGNIQAGDAAADRAIIRNGRMVVEVENYSTTADAIAARARASGGYVSDSNRELHRDDGETWYTGYIVVRVPSEEYESTQSMVAEQGTVRSEETTTKDVTDKLVDLEARLTNLRERRDRLRAFYDRANSTEELLRIEDELSSVQSDIERLEAQKRSLEQRVAYSTLRVEIHEPAPEPSAQQVPYHERSLVTAFLSSVTDVYVFTRGLLVTAASLAPWLVALAVPVVGGRRLLRGRSLPLLGRRGASESATEDGDGGGGGNAPQQEPTDQPDSESPDDKA</sequence>
<evidence type="ECO:0000313" key="5">
    <source>
        <dbReference type="Proteomes" id="UP000242917"/>
    </source>
</evidence>
<reference evidence="4 5" key="1">
    <citation type="submission" date="2017-01" db="EMBL/GenBank/DDBJ databases">
        <title>A Red Light-Sensitive Sensory Rhodopsin I From Haloarcula taiwanensis, A New Haloarchaeon Isolated From Taiwan.</title>
        <authorList>
            <person name="Yang C.-S."/>
            <person name="Han Y.-A."/>
            <person name="Chen P.-C."/>
            <person name="Ng W.V."/>
            <person name="Chen T.-W."/>
        </authorList>
    </citation>
    <scope>NUCLEOTIDE SEQUENCE [LARGE SCALE GENOMIC DNA]</scope>
    <source>
        <strain evidence="4 5">Taiwanensis</strain>
    </source>
</reference>
<dbReference type="AlphaFoldDB" id="A0A2H4ZXU7"/>
<feature type="compositionally biased region" description="Low complexity" evidence="2">
    <location>
        <begin position="38"/>
        <end position="49"/>
    </location>
</feature>
<dbReference type="Pfam" id="PF14257">
    <property type="entry name" value="DUF4349"/>
    <property type="match status" value="1"/>
</dbReference>
<evidence type="ECO:0000313" key="4">
    <source>
        <dbReference type="EMBL" id="AUG47293.1"/>
    </source>
</evidence>
<feature type="domain" description="DUF4349" evidence="3">
    <location>
        <begin position="74"/>
        <end position="286"/>
    </location>
</feature>
<keyword evidence="5" id="KW-1185">Reference proteome</keyword>
<evidence type="ECO:0000256" key="2">
    <source>
        <dbReference type="SAM" id="MobiDB-lite"/>
    </source>
</evidence>
<dbReference type="InterPro" id="IPR025645">
    <property type="entry name" value="DUF4349"/>
</dbReference>
<dbReference type="PROSITE" id="PS51257">
    <property type="entry name" value="PROKAR_LIPOPROTEIN"/>
    <property type="match status" value="1"/>
</dbReference>
<dbReference type="EMBL" id="CP019154">
    <property type="protein sequence ID" value="AUG47293.1"/>
    <property type="molecule type" value="Genomic_DNA"/>
</dbReference>
<dbReference type="Proteomes" id="UP000242917">
    <property type="component" value="Chromosome I"/>
</dbReference>
<protein>
    <recommendedName>
        <fullName evidence="3">DUF4349 domain-containing protein</fullName>
    </recommendedName>
</protein>
<dbReference type="OrthoDB" id="242217at2157"/>
<name>A0A2H4ZXU7_9EURY</name>